<evidence type="ECO:0000256" key="1">
    <source>
        <dbReference type="SAM" id="Phobius"/>
    </source>
</evidence>
<feature type="transmembrane region" description="Helical" evidence="1">
    <location>
        <begin position="221"/>
        <end position="238"/>
    </location>
</feature>
<keyword evidence="1" id="KW-1133">Transmembrane helix</keyword>
<gene>
    <name evidence="2" type="ORF">ULVI_03825</name>
</gene>
<keyword evidence="1" id="KW-0472">Membrane</keyword>
<dbReference type="EMBL" id="LRXL01000026">
    <property type="protein sequence ID" value="OAB79878.1"/>
    <property type="molecule type" value="Genomic_DNA"/>
</dbReference>
<name>A0A167IPF3_9FLAO</name>
<protein>
    <submittedName>
        <fullName evidence="2">Uncharacterized protein</fullName>
    </submittedName>
</protein>
<feature type="transmembrane region" description="Helical" evidence="1">
    <location>
        <begin position="34"/>
        <end position="53"/>
    </location>
</feature>
<feature type="transmembrane region" description="Helical" evidence="1">
    <location>
        <begin position="83"/>
        <end position="103"/>
    </location>
</feature>
<proteinExistence type="predicted"/>
<reference evidence="2 3" key="1">
    <citation type="submission" date="2016-02" db="EMBL/GenBank/DDBJ databases">
        <title>Ulvibacter sp. LPB0005, isolated from Thais luteostoma.</title>
        <authorList>
            <person name="Shin S.-K."/>
            <person name="Yi H."/>
        </authorList>
    </citation>
    <scope>NUCLEOTIDE SEQUENCE [LARGE SCALE GENOMIC DNA]</scope>
    <source>
        <strain evidence="2 3">LPB0005</strain>
    </source>
</reference>
<organism evidence="2 3">
    <name type="scientific">Cochleicola gelatinilyticus</name>
    <dbReference type="NCBI Taxonomy" id="1763537"/>
    <lineage>
        <taxon>Bacteria</taxon>
        <taxon>Pseudomonadati</taxon>
        <taxon>Bacteroidota</taxon>
        <taxon>Flavobacteriia</taxon>
        <taxon>Flavobacteriales</taxon>
        <taxon>Flavobacteriaceae</taxon>
        <taxon>Cochleicola</taxon>
    </lineage>
</organism>
<feature type="transmembrane region" description="Helical" evidence="1">
    <location>
        <begin position="162"/>
        <end position="186"/>
    </location>
</feature>
<dbReference type="AlphaFoldDB" id="A0A167IPF3"/>
<dbReference type="OrthoDB" id="877060at2"/>
<evidence type="ECO:0000313" key="3">
    <source>
        <dbReference type="Proteomes" id="UP000077013"/>
    </source>
</evidence>
<dbReference type="RefSeq" id="WP_068589925.1">
    <property type="nucleotide sequence ID" value="NZ_LRXL01000026.1"/>
</dbReference>
<keyword evidence="3" id="KW-1185">Reference proteome</keyword>
<comment type="caution">
    <text evidence="2">The sequence shown here is derived from an EMBL/GenBank/DDBJ whole genome shotgun (WGS) entry which is preliminary data.</text>
</comment>
<accession>A0A167IPF3</accession>
<keyword evidence="1" id="KW-0812">Transmembrane</keyword>
<dbReference type="STRING" id="1763537.ULVI_03825"/>
<sequence length="333" mass="37994">MRYTATVHRLIPKTTALWAFSESGLGGIMHAIRIPFSGIFLGSISVILITFLAFHSKNRWKTIIQALLLVLMLKAMISPHSPVMAYVAVAFQGVLGATLYSIFGVNRWSAISFGCIALLESAFQKILTLTLIFGVELWEALDTFFQELTQKLQLDGFDNIPIMLITAYGILYGIVGILAGNFAFLLPKRIEETAAELATSTWTKTAVDPLQRKKSKRFKRLFFFVSILLFILTLFLFTGKEEKIGYVVLRSLLIIALFLWVITPLVRYLLRRWVENRNQHQKKLLDEVLVELPLIRENTSLANQLTGTIKNPLRRAKRFLLVWFSLSLYFEKE</sequence>
<evidence type="ECO:0000313" key="2">
    <source>
        <dbReference type="EMBL" id="OAB79878.1"/>
    </source>
</evidence>
<feature type="transmembrane region" description="Helical" evidence="1">
    <location>
        <begin position="244"/>
        <end position="270"/>
    </location>
</feature>
<dbReference type="Proteomes" id="UP000077013">
    <property type="component" value="Unassembled WGS sequence"/>
</dbReference>
<feature type="transmembrane region" description="Helical" evidence="1">
    <location>
        <begin position="110"/>
        <end position="135"/>
    </location>
</feature>